<protein>
    <submittedName>
        <fullName evidence="5">L-amino acid N-acyltransferase YncA</fullName>
    </submittedName>
</protein>
<proteinExistence type="predicted"/>
<dbReference type="Gene3D" id="3.40.630.30">
    <property type="match status" value="1"/>
</dbReference>
<dbReference type="AlphaFoldDB" id="A0A511TDJ2"/>
<reference evidence="4 7" key="2">
    <citation type="submission" date="2019-07" db="EMBL/GenBank/DDBJ databases">
        <title>Whole genome shotgun sequence of Myxococcus fulvus NBRC 100333.</title>
        <authorList>
            <person name="Hosoyama A."/>
            <person name="Uohara A."/>
            <person name="Ohji S."/>
            <person name="Ichikawa N."/>
        </authorList>
    </citation>
    <scope>NUCLEOTIDE SEQUENCE [LARGE SCALE GENOMIC DNA]</scope>
    <source>
        <strain evidence="4 7">NBRC 100333</strain>
    </source>
</reference>
<dbReference type="PANTHER" id="PTHR43877">
    <property type="entry name" value="AMINOALKYLPHOSPHONATE N-ACETYLTRANSFERASE-RELATED-RELATED"/>
    <property type="match status" value="1"/>
</dbReference>
<dbReference type="InterPro" id="IPR050832">
    <property type="entry name" value="Bact_Acetyltransf"/>
</dbReference>
<organism evidence="4 7">
    <name type="scientific">Myxococcus fulvus</name>
    <dbReference type="NCBI Taxonomy" id="33"/>
    <lineage>
        <taxon>Bacteria</taxon>
        <taxon>Pseudomonadati</taxon>
        <taxon>Myxococcota</taxon>
        <taxon>Myxococcia</taxon>
        <taxon>Myxococcales</taxon>
        <taxon>Cystobacterineae</taxon>
        <taxon>Myxococcaceae</taxon>
        <taxon>Myxococcus</taxon>
    </lineage>
</organism>
<dbReference type="OrthoDB" id="5459937at2"/>
<keyword evidence="6" id="KW-1185">Reference proteome</keyword>
<evidence type="ECO:0000313" key="7">
    <source>
        <dbReference type="Proteomes" id="UP000321514"/>
    </source>
</evidence>
<dbReference type="CDD" id="cd04301">
    <property type="entry name" value="NAT_SF"/>
    <property type="match status" value="1"/>
</dbReference>
<keyword evidence="2" id="KW-0012">Acyltransferase</keyword>
<dbReference type="GO" id="GO:0016747">
    <property type="term" value="F:acyltransferase activity, transferring groups other than amino-acyl groups"/>
    <property type="evidence" value="ECO:0007669"/>
    <property type="project" value="InterPro"/>
</dbReference>
<evidence type="ECO:0000313" key="4">
    <source>
        <dbReference type="EMBL" id="GEN12231.1"/>
    </source>
</evidence>
<dbReference type="InterPro" id="IPR000182">
    <property type="entry name" value="GNAT_dom"/>
</dbReference>
<dbReference type="SUPFAM" id="SSF55729">
    <property type="entry name" value="Acyl-CoA N-acyltransferases (Nat)"/>
    <property type="match status" value="1"/>
</dbReference>
<accession>A0A511TDJ2</accession>
<evidence type="ECO:0000313" key="5">
    <source>
        <dbReference type="EMBL" id="SEU27122.1"/>
    </source>
</evidence>
<dbReference type="RefSeq" id="WP_052771060.1">
    <property type="nucleotide sequence ID" value="NZ_BJXR01000059.1"/>
</dbReference>
<dbReference type="Proteomes" id="UP000183760">
    <property type="component" value="Unassembled WGS sequence"/>
</dbReference>
<name>A0A511TDJ2_MYXFU</name>
<evidence type="ECO:0000256" key="2">
    <source>
        <dbReference type="ARBA" id="ARBA00023315"/>
    </source>
</evidence>
<feature type="domain" description="N-acetyltransferase" evidence="3">
    <location>
        <begin position="2"/>
        <end position="164"/>
    </location>
</feature>
<dbReference type="EMBL" id="FOIB01000007">
    <property type="protein sequence ID" value="SEU27122.1"/>
    <property type="molecule type" value="Genomic_DNA"/>
</dbReference>
<sequence>MGAIRRLEPTDLPAAVRICNAEIARGGSTWGPVELTADQLGARLSGGPRPLESWVYEDTPGELAGWGALTSHTQRDIYDTIAEVALFVDEPKRRHGIGRELAQHALGRARALELRALVVLVQPTPAFLIAWCVRQGFRNVGWLKGVVPVGAEWRDTLVFQRTLT</sequence>
<dbReference type="InterPro" id="IPR016181">
    <property type="entry name" value="Acyl_CoA_acyltransferase"/>
</dbReference>
<comment type="caution">
    <text evidence="4">The sequence shown here is derived from an EMBL/GenBank/DDBJ whole genome shotgun (WGS) entry which is preliminary data.</text>
</comment>
<gene>
    <name evidence="4" type="ORF">MFU01_72680</name>
    <name evidence="5" type="ORF">SAMN05443572_107388</name>
</gene>
<dbReference type="EMBL" id="BJXR01000059">
    <property type="protein sequence ID" value="GEN12231.1"/>
    <property type="molecule type" value="Genomic_DNA"/>
</dbReference>
<dbReference type="Proteomes" id="UP000321514">
    <property type="component" value="Unassembled WGS sequence"/>
</dbReference>
<evidence type="ECO:0000256" key="1">
    <source>
        <dbReference type="ARBA" id="ARBA00022679"/>
    </source>
</evidence>
<reference evidence="5 6" key="1">
    <citation type="submission" date="2016-10" db="EMBL/GenBank/DDBJ databases">
        <authorList>
            <person name="Varghese N."/>
            <person name="Submissions S."/>
        </authorList>
    </citation>
    <scope>NUCLEOTIDE SEQUENCE [LARGE SCALE GENOMIC DNA]</scope>
    <source>
        <strain evidence="5 6">DSM 16525</strain>
    </source>
</reference>
<keyword evidence="1" id="KW-0808">Transferase</keyword>
<dbReference type="STRING" id="1334629.MFUL124B02_21350"/>
<dbReference type="PROSITE" id="PS51186">
    <property type="entry name" value="GNAT"/>
    <property type="match status" value="1"/>
</dbReference>
<evidence type="ECO:0000313" key="6">
    <source>
        <dbReference type="Proteomes" id="UP000183760"/>
    </source>
</evidence>
<evidence type="ECO:0000259" key="3">
    <source>
        <dbReference type="PROSITE" id="PS51186"/>
    </source>
</evidence>
<dbReference type="Pfam" id="PF00583">
    <property type="entry name" value="Acetyltransf_1"/>
    <property type="match status" value="1"/>
</dbReference>